<dbReference type="KEGG" id="lvi:G7068_06345"/>
<accession>A0A6G7XER6</accession>
<protein>
    <submittedName>
        <fullName evidence="1">Uncharacterized protein</fullName>
    </submittedName>
</protein>
<evidence type="ECO:0000313" key="2">
    <source>
        <dbReference type="Proteomes" id="UP000502677"/>
    </source>
</evidence>
<sequence length="88" mass="10285">MLERTEIIPDSIQKQLRAWADVFDENYDEEDGWPNLQICHNQYVEGLRIYAELRQHLGAQATVSYEFWETNVQGQERSLEEIAGSKAI</sequence>
<dbReference type="AlphaFoldDB" id="A0A6G7XER6"/>
<keyword evidence="2" id="KW-1185">Reference proteome</keyword>
<organism evidence="1 2">
    <name type="scientific">Leucobacter viscericola</name>
    <dbReference type="NCBI Taxonomy" id="2714935"/>
    <lineage>
        <taxon>Bacteria</taxon>
        <taxon>Bacillati</taxon>
        <taxon>Actinomycetota</taxon>
        <taxon>Actinomycetes</taxon>
        <taxon>Micrococcales</taxon>
        <taxon>Microbacteriaceae</taxon>
        <taxon>Leucobacter</taxon>
    </lineage>
</organism>
<evidence type="ECO:0000313" key="1">
    <source>
        <dbReference type="EMBL" id="QIK62861.1"/>
    </source>
</evidence>
<gene>
    <name evidence="1" type="ORF">G7068_06345</name>
</gene>
<dbReference type="EMBL" id="CP049863">
    <property type="protein sequence ID" value="QIK62861.1"/>
    <property type="molecule type" value="Genomic_DNA"/>
</dbReference>
<dbReference type="RefSeq" id="WP_166290347.1">
    <property type="nucleotide sequence ID" value="NZ_CP049863.1"/>
</dbReference>
<name>A0A6G7XER6_9MICO</name>
<dbReference type="Proteomes" id="UP000502677">
    <property type="component" value="Chromosome"/>
</dbReference>
<proteinExistence type="predicted"/>
<reference evidence="1 2" key="1">
    <citation type="submission" date="2020-03" db="EMBL/GenBank/DDBJ databases">
        <title>Leucobacter sp. nov., isolated from beetles.</title>
        <authorList>
            <person name="Hyun D.-W."/>
            <person name="Bae J.-W."/>
        </authorList>
    </citation>
    <scope>NUCLEOTIDE SEQUENCE [LARGE SCALE GENOMIC DNA]</scope>
    <source>
        <strain evidence="1 2">HDW9C</strain>
    </source>
</reference>